<dbReference type="GO" id="GO:0006357">
    <property type="term" value="P:regulation of transcription by RNA polymerase II"/>
    <property type="evidence" value="ECO:0007669"/>
    <property type="project" value="TreeGrafter"/>
</dbReference>
<organism evidence="5 6">
    <name type="scientific">Acanthoscelides obtectus</name>
    <name type="common">Bean weevil</name>
    <name type="synonym">Bruchus obtectus</name>
    <dbReference type="NCBI Taxonomy" id="200917"/>
    <lineage>
        <taxon>Eukaryota</taxon>
        <taxon>Metazoa</taxon>
        <taxon>Ecdysozoa</taxon>
        <taxon>Arthropoda</taxon>
        <taxon>Hexapoda</taxon>
        <taxon>Insecta</taxon>
        <taxon>Pterygota</taxon>
        <taxon>Neoptera</taxon>
        <taxon>Endopterygota</taxon>
        <taxon>Coleoptera</taxon>
        <taxon>Polyphaga</taxon>
        <taxon>Cucujiformia</taxon>
        <taxon>Chrysomeloidea</taxon>
        <taxon>Chrysomelidae</taxon>
        <taxon>Bruchinae</taxon>
        <taxon>Bruchini</taxon>
        <taxon>Acanthoscelides</taxon>
    </lineage>
</organism>
<evidence type="ECO:0000256" key="2">
    <source>
        <dbReference type="SAM" id="MobiDB-lite"/>
    </source>
</evidence>
<dbReference type="EMBL" id="CAKOFQ010007199">
    <property type="protein sequence ID" value="CAH1994393.1"/>
    <property type="molecule type" value="Genomic_DNA"/>
</dbReference>
<proteinExistence type="predicted"/>
<feature type="domain" description="BESS" evidence="4">
    <location>
        <begin position="320"/>
        <end position="359"/>
    </location>
</feature>
<dbReference type="InterPro" id="IPR039353">
    <property type="entry name" value="TF_Adf1"/>
</dbReference>
<feature type="compositionally biased region" description="Low complexity" evidence="2">
    <location>
        <begin position="261"/>
        <end position="285"/>
    </location>
</feature>
<accession>A0A9P0LAQ7</accession>
<protein>
    <recommendedName>
        <fullName evidence="7">MADF domain-containing protein</fullName>
    </recommendedName>
</protein>
<evidence type="ECO:0008006" key="7">
    <source>
        <dbReference type="Google" id="ProtNLM"/>
    </source>
</evidence>
<name>A0A9P0LAQ7_ACAOB</name>
<dbReference type="Pfam" id="PF10545">
    <property type="entry name" value="MADF_DNA_bdg"/>
    <property type="match status" value="1"/>
</dbReference>
<dbReference type="OrthoDB" id="10051975at2759"/>
<evidence type="ECO:0000313" key="5">
    <source>
        <dbReference type="EMBL" id="CAH1994393.1"/>
    </source>
</evidence>
<reference evidence="5" key="1">
    <citation type="submission" date="2022-03" db="EMBL/GenBank/DDBJ databases">
        <authorList>
            <person name="Sayadi A."/>
        </authorList>
    </citation>
    <scope>NUCLEOTIDE SEQUENCE</scope>
</reference>
<feature type="region of interest" description="Disordered" evidence="2">
    <location>
        <begin position="246"/>
        <end position="295"/>
    </location>
</feature>
<dbReference type="GO" id="GO:0003677">
    <property type="term" value="F:DNA binding"/>
    <property type="evidence" value="ECO:0007669"/>
    <property type="project" value="InterPro"/>
</dbReference>
<feature type="domain" description="MADF" evidence="3">
    <location>
        <begin position="10"/>
        <end position="104"/>
    </location>
</feature>
<dbReference type="PROSITE" id="PS51029">
    <property type="entry name" value="MADF"/>
    <property type="match status" value="1"/>
</dbReference>
<keyword evidence="6" id="KW-1185">Reference proteome</keyword>
<dbReference type="InterPro" id="IPR004210">
    <property type="entry name" value="BESS_motif"/>
</dbReference>
<dbReference type="InterPro" id="IPR006578">
    <property type="entry name" value="MADF-dom"/>
</dbReference>
<sequence>MEWTNDFTIKFLEFYQSEPCLWDPSDENHKRKEKLADAWNRISESTGKSVAELKKKKDSLMATFRGHLRRKKASIRSGAGGDDIYKPIWFAYSFMETFLGQIYDCHPTINSQDTYISSFAFLFSTTGNFDSDTSEEEGHNKSDIATTSALSLSESHSPISSPHPENSSTPKPSRPAKMTPFQESLIKNLSQASSSITQARVDEDADRLYLLSLLPDYKALSPGQKWAFREHYISSFASLFSTTGNFDSDTSEEEGHNESDIATTSALSLSESHSPISSPHPENSSTPKPSRPAKMTPFQESLIKNLSQASSSITQARVDEDADRLYLLSLLPDYKALSPGQKWAFREHVGYFFRQTFVPPDLRLLCHSKTTEPLQHIVLNTPIKNIVHYLSLIT</sequence>
<dbReference type="Proteomes" id="UP001152888">
    <property type="component" value="Unassembled WGS sequence"/>
</dbReference>
<dbReference type="PANTHER" id="PTHR12243">
    <property type="entry name" value="MADF DOMAIN TRANSCRIPTION FACTOR"/>
    <property type="match status" value="1"/>
</dbReference>
<comment type="subcellular location">
    <subcellularLocation>
        <location evidence="1">Nucleus</location>
    </subcellularLocation>
</comment>
<evidence type="ECO:0000313" key="6">
    <source>
        <dbReference type="Proteomes" id="UP001152888"/>
    </source>
</evidence>
<dbReference type="GO" id="GO:0005667">
    <property type="term" value="C:transcription regulator complex"/>
    <property type="evidence" value="ECO:0007669"/>
    <property type="project" value="TreeGrafter"/>
</dbReference>
<evidence type="ECO:0000256" key="1">
    <source>
        <dbReference type="PROSITE-ProRule" id="PRU00371"/>
    </source>
</evidence>
<comment type="caution">
    <text evidence="5">The sequence shown here is derived from an EMBL/GenBank/DDBJ whole genome shotgun (WGS) entry which is preliminary data.</text>
</comment>
<dbReference type="PROSITE" id="PS51031">
    <property type="entry name" value="BESS"/>
    <property type="match status" value="2"/>
</dbReference>
<keyword evidence="1" id="KW-0539">Nucleus</keyword>
<dbReference type="SMART" id="SM00595">
    <property type="entry name" value="MADF"/>
    <property type="match status" value="1"/>
</dbReference>
<gene>
    <name evidence="5" type="ORF">ACAOBT_LOCUS22104</name>
</gene>
<dbReference type="AlphaFoldDB" id="A0A9P0LAQ7"/>
<feature type="compositionally biased region" description="Low complexity" evidence="2">
    <location>
        <begin position="153"/>
        <end position="168"/>
    </location>
</feature>
<feature type="region of interest" description="Disordered" evidence="2">
    <location>
        <begin position="153"/>
        <end position="178"/>
    </location>
</feature>
<evidence type="ECO:0000259" key="4">
    <source>
        <dbReference type="PROSITE" id="PS51031"/>
    </source>
</evidence>
<dbReference type="GO" id="GO:0005634">
    <property type="term" value="C:nucleus"/>
    <property type="evidence" value="ECO:0007669"/>
    <property type="project" value="UniProtKB-SubCell"/>
</dbReference>
<evidence type="ECO:0000259" key="3">
    <source>
        <dbReference type="PROSITE" id="PS51029"/>
    </source>
</evidence>
<feature type="domain" description="BESS" evidence="4">
    <location>
        <begin position="203"/>
        <end position="242"/>
    </location>
</feature>
<dbReference type="PANTHER" id="PTHR12243:SF69">
    <property type="entry name" value="SI:CH73-59F11.3"/>
    <property type="match status" value="1"/>
</dbReference>